<organism evidence="1 2">
    <name type="scientific">Bacillus thuringiensis subsp. jegathesan</name>
    <dbReference type="NCBI Taxonomy" id="56955"/>
    <lineage>
        <taxon>Bacteria</taxon>
        <taxon>Bacillati</taxon>
        <taxon>Bacillota</taxon>
        <taxon>Bacilli</taxon>
        <taxon>Bacillales</taxon>
        <taxon>Bacillaceae</taxon>
        <taxon>Bacillus</taxon>
        <taxon>Bacillus cereus group</taxon>
    </lineage>
</organism>
<comment type="caution">
    <text evidence="1">The sequence shown here is derived from an EMBL/GenBank/DDBJ whole genome shotgun (WGS) entry which is preliminary data.</text>
</comment>
<dbReference type="AlphaFoldDB" id="A0A9X6R5V1"/>
<gene>
    <name evidence="1" type="ORF">BK750_00155</name>
</gene>
<dbReference type="PROSITE" id="PS51257">
    <property type="entry name" value="PROKAR_LIPOPROTEIN"/>
    <property type="match status" value="1"/>
</dbReference>
<name>A0A9X6R5V1_BACTJ</name>
<proteinExistence type="predicted"/>
<accession>A0A9X6R5V1</accession>
<dbReference type="EMBL" id="MOOS01000002">
    <property type="protein sequence ID" value="OUB78435.1"/>
    <property type="molecule type" value="Genomic_DNA"/>
</dbReference>
<evidence type="ECO:0000313" key="2">
    <source>
        <dbReference type="Proteomes" id="UP000194853"/>
    </source>
</evidence>
<evidence type="ECO:0000313" key="1">
    <source>
        <dbReference type="EMBL" id="OUB78435.1"/>
    </source>
</evidence>
<dbReference type="Proteomes" id="UP000194853">
    <property type="component" value="Unassembled WGS sequence"/>
</dbReference>
<evidence type="ECO:0008006" key="3">
    <source>
        <dbReference type="Google" id="ProtNLM"/>
    </source>
</evidence>
<protein>
    <recommendedName>
        <fullName evidence="3">Lipoprotein</fullName>
    </recommendedName>
</protein>
<reference evidence="1 2" key="1">
    <citation type="submission" date="2016-10" db="EMBL/GenBank/DDBJ databases">
        <title>Comparative genomics of Bacillus thuringiensis reveals a path to pathogens against multiple invertebrate hosts.</title>
        <authorList>
            <person name="Zheng J."/>
            <person name="Gao Q."/>
            <person name="Liu H."/>
            <person name="Peng D."/>
            <person name="Ruan L."/>
            <person name="Sun M."/>
        </authorList>
    </citation>
    <scope>NUCLEOTIDE SEQUENCE [LARGE SCALE GENOMIC DNA]</scope>
    <source>
        <strain evidence="1">BGSC 4CF1</strain>
    </source>
</reference>
<sequence>MLKGVEIMKRFVGFIMIAVSSIGLLTACTNKEDEETYNNAKNAVEDRYKDKQFESIEVCKTNEKEYLTVKATDDKGTDKFIYIKSKNETRLATNSPLFNQEKSCKVFKK</sequence>